<protein>
    <submittedName>
        <fullName evidence="2">DUF3570 domain-containing protein</fullName>
    </submittedName>
</protein>
<dbReference type="EMBL" id="JACOGF010000002">
    <property type="protein sequence ID" value="MBC3916484.1"/>
    <property type="molecule type" value="Genomic_DNA"/>
</dbReference>
<keyword evidence="3" id="KW-1185">Reference proteome</keyword>
<dbReference type="RefSeq" id="WP_186945750.1">
    <property type="nucleotide sequence ID" value="NZ_JACOGF010000002.1"/>
</dbReference>
<feature type="signal peptide" evidence="1">
    <location>
        <begin position="1"/>
        <end position="34"/>
    </location>
</feature>
<evidence type="ECO:0000256" key="1">
    <source>
        <dbReference type="SAM" id="SignalP"/>
    </source>
</evidence>
<gene>
    <name evidence="2" type="ORF">H8L32_03210</name>
</gene>
<feature type="chain" id="PRO_5045915806" evidence="1">
    <location>
        <begin position="35"/>
        <end position="379"/>
    </location>
</feature>
<dbReference type="InterPro" id="IPR021953">
    <property type="entry name" value="DUF3570"/>
</dbReference>
<name>A0ABR6ZLQ6_9BURK</name>
<reference evidence="2 3" key="1">
    <citation type="submission" date="2020-08" db="EMBL/GenBank/DDBJ databases">
        <title>Novel species isolated from subtropical streams in China.</title>
        <authorList>
            <person name="Lu H."/>
        </authorList>
    </citation>
    <scope>NUCLEOTIDE SEQUENCE [LARGE SCALE GENOMIC DNA]</scope>
    <source>
        <strain evidence="2 3">CY18W</strain>
    </source>
</reference>
<dbReference type="Pfam" id="PF12094">
    <property type="entry name" value="DUF3570"/>
    <property type="match status" value="3"/>
</dbReference>
<dbReference type="Proteomes" id="UP000650424">
    <property type="component" value="Unassembled WGS sequence"/>
</dbReference>
<accession>A0ABR6ZLQ6</accession>
<comment type="caution">
    <text evidence="2">The sequence shown here is derived from an EMBL/GenBank/DDBJ whole genome shotgun (WGS) entry which is preliminary data.</text>
</comment>
<keyword evidence="1" id="KW-0732">Signal</keyword>
<evidence type="ECO:0000313" key="2">
    <source>
        <dbReference type="EMBL" id="MBC3916484.1"/>
    </source>
</evidence>
<sequence length="379" mass="41432">MKSASTRPARNNEHLGSALLAAALALPVAGVVHAESAPDKGSISLKVLDYQDSQPGEDRVKVKANALKIMTPIGDEWSVGGSFITDSISGASPAFHSYALSKLRDFRRAMDAEVTRYLPHHTVTLGASYSTEADYISRGVSVQGSQFSEDKNTTWTAGMGFANDTVSASTGRVKGENKQVFDALLGVTQVLTTNDIVQLNASLARGRGYLSDPYKVLDKRPGERNSYTLLARWNHHFDATGGSSRLSYRYFADSWKIRAHTFSAEYTQPFAQGWSITPVLRLYTQSAASFYVDADPSIYPFAPNPPAGALNYSEDQRVSAYGAHTIGIKLAKQIGEDWQADIKLEEYEQRASWRLFGSGSPGLLPFRARSIQLGISKQF</sequence>
<proteinExistence type="predicted"/>
<evidence type="ECO:0000313" key="3">
    <source>
        <dbReference type="Proteomes" id="UP000650424"/>
    </source>
</evidence>
<organism evidence="2 3">
    <name type="scientific">Undibacterium hunanense</name>
    <dbReference type="NCBI Taxonomy" id="2762292"/>
    <lineage>
        <taxon>Bacteria</taxon>
        <taxon>Pseudomonadati</taxon>
        <taxon>Pseudomonadota</taxon>
        <taxon>Betaproteobacteria</taxon>
        <taxon>Burkholderiales</taxon>
        <taxon>Oxalobacteraceae</taxon>
        <taxon>Undibacterium</taxon>
    </lineage>
</organism>